<dbReference type="EMBL" id="DVLC01000004">
    <property type="protein sequence ID" value="HIT46260.1"/>
    <property type="molecule type" value="Genomic_DNA"/>
</dbReference>
<protein>
    <submittedName>
        <fullName evidence="10">ABC transporter permease</fullName>
    </submittedName>
</protein>
<feature type="transmembrane region" description="Helical" evidence="7">
    <location>
        <begin position="284"/>
        <end position="308"/>
    </location>
</feature>
<feature type="domain" description="ABC3 transporter permease C-terminal" evidence="8">
    <location>
        <begin position="287"/>
        <end position="412"/>
    </location>
</feature>
<keyword evidence="3 7" id="KW-0812">Transmembrane</keyword>
<reference evidence="10" key="2">
    <citation type="journal article" date="2021" name="PeerJ">
        <title>Extensive microbial diversity within the chicken gut microbiome revealed by metagenomics and culture.</title>
        <authorList>
            <person name="Gilroy R."/>
            <person name="Ravi A."/>
            <person name="Getino M."/>
            <person name="Pursley I."/>
            <person name="Horton D.L."/>
            <person name="Alikhan N.F."/>
            <person name="Baker D."/>
            <person name="Gharbi K."/>
            <person name="Hall N."/>
            <person name="Watson M."/>
            <person name="Adriaenssens E.M."/>
            <person name="Foster-Nyarko E."/>
            <person name="Jarju S."/>
            <person name="Secka A."/>
            <person name="Antonio M."/>
            <person name="Oren A."/>
            <person name="Chaudhuri R.R."/>
            <person name="La Ragione R."/>
            <person name="Hildebrand F."/>
            <person name="Pallen M.J."/>
        </authorList>
    </citation>
    <scope>NUCLEOTIDE SEQUENCE</scope>
    <source>
        <strain evidence="10">ChiHecec2B26-709</strain>
    </source>
</reference>
<dbReference type="AlphaFoldDB" id="A0A9D1GLC0"/>
<comment type="similarity">
    <text evidence="6">Belongs to the ABC-4 integral membrane protein family.</text>
</comment>
<evidence type="ECO:0000256" key="2">
    <source>
        <dbReference type="ARBA" id="ARBA00022475"/>
    </source>
</evidence>
<dbReference type="PANTHER" id="PTHR30572">
    <property type="entry name" value="MEMBRANE COMPONENT OF TRANSPORTER-RELATED"/>
    <property type="match status" value="1"/>
</dbReference>
<comment type="caution">
    <text evidence="10">The sequence shown here is derived from an EMBL/GenBank/DDBJ whole genome shotgun (WGS) entry which is preliminary data.</text>
</comment>
<evidence type="ECO:0000256" key="3">
    <source>
        <dbReference type="ARBA" id="ARBA00022692"/>
    </source>
</evidence>
<dbReference type="InterPro" id="IPR003838">
    <property type="entry name" value="ABC3_permease_C"/>
</dbReference>
<keyword evidence="2" id="KW-1003">Cell membrane</keyword>
<sequence>MRDLFVEIVESVRRNKLRTCLTGFAVAWGIFMIIVLLGAGNGVLNAFMVGGSVLSTNTMRVSGGWTSKPYAGFETNRAIEIDEGDVDLTGSDIFAGNIDDVTATVYTSVTISNGDKYSSGNIEGSFPERAAMEKIEMLYGRFINPNDIRERRKVAVMPETLAERLVDSSEEVPGLVGENIKVDDLIFKVVGVTKADMMTNSNMIYAPFSTVRTIWSPGDEIGDLTFTFHGLETEEQHETFEKDYKAVVNRRHNAAPDDESALWIWNRALQNMQMQKGRNILTTALWIVGLFTLLSGVVGVSNIMLITVKERTHEFGIRKAIGASPWSITKLIIAESVSITAFFGYIGMILGMLACEVLDKTVGQSSSTIMGEQISIFVDPTVGVDVAIEATLVLIVAGTIAGFFPARRAAKVRPIEALRAE</sequence>
<dbReference type="InterPro" id="IPR025857">
    <property type="entry name" value="MacB_PCD"/>
</dbReference>
<proteinExistence type="inferred from homology"/>
<feature type="transmembrane region" description="Helical" evidence="7">
    <location>
        <begin position="328"/>
        <end position="354"/>
    </location>
</feature>
<keyword evidence="4 7" id="KW-1133">Transmembrane helix</keyword>
<reference evidence="10" key="1">
    <citation type="submission" date="2020-10" db="EMBL/GenBank/DDBJ databases">
        <authorList>
            <person name="Gilroy R."/>
        </authorList>
    </citation>
    <scope>NUCLEOTIDE SEQUENCE</scope>
    <source>
        <strain evidence="10">ChiHecec2B26-709</strain>
    </source>
</reference>
<dbReference type="PANTHER" id="PTHR30572:SF4">
    <property type="entry name" value="ABC TRANSPORTER PERMEASE YTRF"/>
    <property type="match status" value="1"/>
</dbReference>
<accession>A0A9D1GLC0</accession>
<feature type="transmembrane region" description="Helical" evidence="7">
    <location>
        <begin position="386"/>
        <end position="404"/>
    </location>
</feature>
<comment type="subcellular location">
    <subcellularLocation>
        <location evidence="1">Cell membrane</location>
        <topology evidence="1">Multi-pass membrane protein</topology>
    </subcellularLocation>
</comment>
<dbReference type="GO" id="GO:0022857">
    <property type="term" value="F:transmembrane transporter activity"/>
    <property type="evidence" value="ECO:0007669"/>
    <property type="project" value="TreeGrafter"/>
</dbReference>
<name>A0A9D1GLC0_9BACT</name>
<keyword evidence="5 7" id="KW-0472">Membrane</keyword>
<evidence type="ECO:0000313" key="11">
    <source>
        <dbReference type="Proteomes" id="UP000886881"/>
    </source>
</evidence>
<feature type="domain" description="MacB-like periplasmic core" evidence="9">
    <location>
        <begin position="19"/>
        <end position="215"/>
    </location>
</feature>
<dbReference type="GO" id="GO:0005886">
    <property type="term" value="C:plasma membrane"/>
    <property type="evidence" value="ECO:0007669"/>
    <property type="project" value="UniProtKB-SubCell"/>
</dbReference>
<dbReference type="Pfam" id="PF12704">
    <property type="entry name" value="MacB_PCD"/>
    <property type="match status" value="1"/>
</dbReference>
<evidence type="ECO:0000313" key="10">
    <source>
        <dbReference type="EMBL" id="HIT46260.1"/>
    </source>
</evidence>
<feature type="transmembrane region" description="Helical" evidence="7">
    <location>
        <begin position="21"/>
        <end position="44"/>
    </location>
</feature>
<dbReference type="Proteomes" id="UP000886881">
    <property type="component" value="Unassembled WGS sequence"/>
</dbReference>
<organism evidence="10 11">
    <name type="scientific">Candidatus Cryptobacteroides merdipullorum</name>
    <dbReference type="NCBI Taxonomy" id="2840771"/>
    <lineage>
        <taxon>Bacteria</taxon>
        <taxon>Pseudomonadati</taxon>
        <taxon>Bacteroidota</taxon>
        <taxon>Bacteroidia</taxon>
        <taxon>Bacteroidales</taxon>
        <taxon>Candidatus Cryptobacteroides</taxon>
    </lineage>
</organism>
<evidence type="ECO:0000256" key="6">
    <source>
        <dbReference type="ARBA" id="ARBA00038076"/>
    </source>
</evidence>
<evidence type="ECO:0000259" key="9">
    <source>
        <dbReference type="Pfam" id="PF12704"/>
    </source>
</evidence>
<evidence type="ECO:0000259" key="8">
    <source>
        <dbReference type="Pfam" id="PF02687"/>
    </source>
</evidence>
<evidence type="ECO:0000256" key="1">
    <source>
        <dbReference type="ARBA" id="ARBA00004651"/>
    </source>
</evidence>
<dbReference type="InterPro" id="IPR050250">
    <property type="entry name" value="Macrolide_Exporter_MacB"/>
</dbReference>
<gene>
    <name evidence="10" type="ORF">IAC35_00185</name>
</gene>
<evidence type="ECO:0000256" key="5">
    <source>
        <dbReference type="ARBA" id="ARBA00023136"/>
    </source>
</evidence>
<evidence type="ECO:0000256" key="7">
    <source>
        <dbReference type="SAM" id="Phobius"/>
    </source>
</evidence>
<evidence type="ECO:0000256" key="4">
    <source>
        <dbReference type="ARBA" id="ARBA00022989"/>
    </source>
</evidence>
<dbReference type="Pfam" id="PF02687">
    <property type="entry name" value="FtsX"/>
    <property type="match status" value="1"/>
</dbReference>